<gene>
    <name evidence="1" type="ORF">NG653_02775</name>
</gene>
<keyword evidence="2" id="KW-1185">Reference proteome</keyword>
<organism evidence="1 2">
    <name type="scientific">Robiginitalea marina</name>
    <dbReference type="NCBI Taxonomy" id="2954105"/>
    <lineage>
        <taxon>Bacteria</taxon>
        <taxon>Pseudomonadati</taxon>
        <taxon>Bacteroidota</taxon>
        <taxon>Flavobacteriia</taxon>
        <taxon>Flavobacteriales</taxon>
        <taxon>Flavobacteriaceae</taxon>
        <taxon>Robiginitalea</taxon>
    </lineage>
</organism>
<dbReference type="Proteomes" id="UP001206312">
    <property type="component" value="Unassembled WGS sequence"/>
</dbReference>
<name>A0ABT1AVV7_9FLAO</name>
<comment type="caution">
    <text evidence="1">The sequence shown here is derived from an EMBL/GenBank/DDBJ whole genome shotgun (WGS) entry which is preliminary data.</text>
</comment>
<accession>A0ABT1AVV7</accession>
<evidence type="ECO:0000313" key="1">
    <source>
        <dbReference type="EMBL" id="MCO5723765.1"/>
    </source>
</evidence>
<dbReference type="Pfam" id="PF19515">
    <property type="entry name" value="DUF6048"/>
    <property type="match status" value="1"/>
</dbReference>
<proteinExistence type="predicted"/>
<dbReference type="RefSeq" id="WP_252740131.1">
    <property type="nucleotide sequence ID" value="NZ_JAMXIB010000001.1"/>
</dbReference>
<sequence length="256" mass="28784">MYSYSIKLLVLCCTILAFQGYGQQAARDSLKKSEKYGLRVGVDLSRPLISALNDQYQGIEITGDFRIGQRLFLAAELGNESRTVEELLDNEPKVNVLTLYDFTSSGSYAKVGVDYNTYENWYGMNNSLFVGARYAFSTFTKTLNNYSLYDSNRYWTPEGFVPGSEALGEYSGLNASWLELVLGAKAELFANFYLGASVRLGVLITNKESEVMSNLWIPGFNRKTDGSRFGLGFNYTLSYFLPLYRKAREKTAPPPK</sequence>
<protein>
    <submittedName>
        <fullName evidence="1">DUF6048 family protein</fullName>
    </submittedName>
</protein>
<dbReference type="EMBL" id="JAMXIB010000001">
    <property type="protein sequence ID" value="MCO5723765.1"/>
    <property type="molecule type" value="Genomic_DNA"/>
</dbReference>
<dbReference type="InterPro" id="IPR046111">
    <property type="entry name" value="DUF6048"/>
</dbReference>
<reference evidence="1 2" key="1">
    <citation type="submission" date="2022-06" db="EMBL/GenBank/DDBJ databases">
        <authorList>
            <person name="Xuan X."/>
        </authorList>
    </citation>
    <scope>NUCLEOTIDE SEQUENCE [LARGE SCALE GENOMIC DNA]</scope>
    <source>
        <strain evidence="1 2">2V75</strain>
    </source>
</reference>
<evidence type="ECO:0000313" key="2">
    <source>
        <dbReference type="Proteomes" id="UP001206312"/>
    </source>
</evidence>